<dbReference type="PROSITE" id="PS01230">
    <property type="entry name" value="TRMA_1"/>
    <property type="match status" value="1"/>
</dbReference>
<evidence type="ECO:0000256" key="3">
    <source>
        <dbReference type="ARBA" id="ARBA00022691"/>
    </source>
</evidence>
<keyword evidence="1 4" id="KW-0489">Methyltransferase</keyword>
<dbReference type="SUPFAM" id="SSF53335">
    <property type="entry name" value="S-adenosyl-L-methionine-dependent methyltransferases"/>
    <property type="match status" value="1"/>
</dbReference>
<dbReference type="Pfam" id="PF05958">
    <property type="entry name" value="tRNA_U5-meth_tr"/>
    <property type="match status" value="1"/>
</dbReference>
<dbReference type="InterPro" id="IPR029063">
    <property type="entry name" value="SAM-dependent_MTases_sf"/>
</dbReference>
<feature type="active site" description="Nucleophile" evidence="4">
    <location>
        <position position="368"/>
    </location>
</feature>
<dbReference type="GO" id="GO:0070475">
    <property type="term" value="P:rRNA base methylation"/>
    <property type="evidence" value="ECO:0007669"/>
    <property type="project" value="TreeGrafter"/>
</dbReference>
<dbReference type="EC" id="2.1.1.189" evidence="6"/>
<dbReference type="InterPro" id="IPR030390">
    <property type="entry name" value="MeTrfase_TrmA_AS"/>
</dbReference>
<dbReference type="InterPro" id="IPR030391">
    <property type="entry name" value="MeTrfase_TrmA_CS"/>
</dbReference>
<organism evidence="6 7">
    <name type="scientific">Schaalia odontolytica</name>
    <dbReference type="NCBI Taxonomy" id="1660"/>
    <lineage>
        <taxon>Bacteria</taxon>
        <taxon>Bacillati</taxon>
        <taxon>Actinomycetota</taxon>
        <taxon>Actinomycetes</taxon>
        <taxon>Actinomycetales</taxon>
        <taxon>Actinomycetaceae</taxon>
        <taxon>Schaalia</taxon>
    </lineage>
</organism>
<dbReference type="Gene3D" id="3.40.50.150">
    <property type="entry name" value="Vaccinia Virus protein VP39"/>
    <property type="match status" value="1"/>
</dbReference>
<evidence type="ECO:0000256" key="4">
    <source>
        <dbReference type="PROSITE-ProRule" id="PRU01024"/>
    </source>
</evidence>
<dbReference type="Proteomes" id="UP000250192">
    <property type="component" value="Unassembled WGS sequence"/>
</dbReference>
<name>A0A2X0VNH4_9ACTO</name>
<dbReference type="Gene3D" id="2.40.50.1070">
    <property type="match status" value="1"/>
</dbReference>
<dbReference type="PROSITE" id="PS01231">
    <property type="entry name" value="TRMA_2"/>
    <property type="match status" value="1"/>
</dbReference>
<sequence length="411" mass="43914">MGITTTDGGGAYLTVRPAPTYTGAMRCDHFDAGNCRSCSLLPQPYERQLAGKVEAVAATVSPIPGADEITWLAPASSPEKGFRTSAKLVVGGSRRRPTLGILGPDRRGVDLPGCPIQHPAINRATPGLKRFIRALDLTPYDVPTKRGELKNILVTVGAEERLMIRFVLRTRERVSDIRSALPLLRDLVPAAHVVTANIHPTHEAIVEGPDEIILTRARTLPLAVEGLELGPRSFAQTNAHVAATLYEQASAWASRPFCDGRMPESLWDLYCGVGGFALAAARAGFPRVTGVEVSSGAISSAISAARHAGLSRGAATFIAEDATAWARAQPPKDIPDVIVVNPPRRGIGTELATYLNECAAPRVIYSSCNPASLATDLAAMPSLRPVEGRIFDMFPHTTHVETAVLMSRIKD</sequence>
<feature type="active site" evidence="5">
    <location>
        <position position="368"/>
    </location>
</feature>
<protein>
    <submittedName>
        <fullName evidence="6">23S rRNA (Uracil(747)-C(5))-methyltransferase RlmC</fullName>
        <ecNumber evidence="6">2.1.1.189</ecNumber>
    </submittedName>
</protein>
<evidence type="ECO:0000256" key="2">
    <source>
        <dbReference type="ARBA" id="ARBA00022679"/>
    </source>
</evidence>
<keyword evidence="7" id="KW-1185">Reference proteome</keyword>
<dbReference type="STRING" id="1660.APY09_01525"/>
<reference evidence="6 7" key="1">
    <citation type="submission" date="2018-06" db="EMBL/GenBank/DDBJ databases">
        <authorList>
            <consortium name="Pathogen Informatics"/>
            <person name="Doyle S."/>
        </authorList>
    </citation>
    <scope>NUCLEOTIDE SEQUENCE [LARGE SCALE GENOMIC DNA]</scope>
    <source>
        <strain evidence="6 7">NCTC9935</strain>
    </source>
</reference>
<dbReference type="EMBL" id="UAPR01000002">
    <property type="protein sequence ID" value="SPT55482.1"/>
    <property type="molecule type" value="Genomic_DNA"/>
</dbReference>
<feature type="binding site" evidence="4">
    <location>
        <position position="341"/>
    </location>
    <ligand>
        <name>S-adenosyl-L-methionine</name>
        <dbReference type="ChEBI" id="CHEBI:59789"/>
    </ligand>
</feature>
<proteinExistence type="inferred from homology"/>
<dbReference type="PANTHER" id="PTHR11061:SF30">
    <property type="entry name" value="TRNA (URACIL(54)-C(5))-METHYLTRANSFERASE"/>
    <property type="match status" value="1"/>
</dbReference>
<comment type="similarity">
    <text evidence="4">Belongs to the class I-like SAM-binding methyltransferase superfamily. RNA M5U methyltransferase family.</text>
</comment>
<evidence type="ECO:0000256" key="1">
    <source>
        <dbReference type="ARBA" id="ARBA00022603"/>
    </source>
</evidence>
<feature type="binding site" evidence="4">
    <location>
        <position position="236"/>
    </location>
    <ligand>
        <name>S-adenosyl-L-methionine</name>
        <dbReference type="ChEBI" id="CHEBI:59789"/>
    </ligand>
</feature>
<keyword evidence="3 4" id="KW-0949">S-adenosyl-L-methionine</keyword>
<evidence type="ECO:0000256" key="5">
    <source>
        <dbReference type="PROSITE-ProRule" id="PRU10015"/>
    </source>
</evidence>
<dbReference type="GO" id="GO:0070041">
    <property type="term" value="F:rRNA (uridine-C5-)-methyltransferase activity"/>
    <property type="evidence" value="ECO:0007669"/>
    <property type="project" value="TreeGrafter"/>
</dbReference>
<accession>A0A2X0VNH4</accession>
<evidence type="ECO:0000313" key="6">
    <source>
        <dbReference type="EMBL" id="SPT55482.1"/>
    </source>
</evidence>
<dbReference type="CDD" id="cd02440">
    <property type="entry name" value="AdoMet_MTases"/>
    <property type="match status" value="1"/>
</dbReference>
<dbReference type="PROSITE" id="PS51687">
    <property type="entry name" value="SAM_MT_RNA_M5U"/>
    <property type="match status" value="1"/>
</dbReference>
<keyword evidence="2 4" id="KW-0808">Transferase</keyword>
<dbReference type="PANTHER" id="PTHR11061">
    <property type="entry name" value="RNA M5U METHYLTRANSFERASE"/>
    <property type="match status" value="1"/>
</dbReference>
<feature type="binding site" evidence="4">
    <location>
        <position position="270"/>
    </location>
    <ligand>
        <name>S-adenosyl-L-methionine</name>
        <dbReference type="ChEBI" id="CHEBI:59789"/>
    </ligand>
</feature>
<dbReference type="AlphaFoldDB" id="A0A2X0VNH4"/>
<dbReference type="InterPro" id="IPR010280">
    <property type="entry name" value="U5_MeTrfase_fam"/>
</dbReference>
<evidence type="ECO:0000313" key="7">
    <source>
        <dbReference type="Proteomes" id="UP000250192"/>
    </source>
</evidence>
<gene>
    <name evidence="6" type="primary">rlmC</name>
    <name evidence="6" type="ORF">NCTC9935_00988</name>
</gene>
<feature type="binding site" evidence="4">
    <location>
        <position position="292"/>
    </location>
    <ligand>
        <name>S-adenosyl-L-methionine</name>
        <dbReference type="ChEBI" id="CHEBI:59789"/>
    </ligand>
</feature>